<keyword evidence="1" id="KW-0472">Membrane</keyword>
<organism evidence="2">
    <name type="scientific">uncultured Desulfobacterium sp</name>
    <dbReference type="NCBI Taxonomy" id="201089"/>
    <lineage>
        <taxon>Bacteria</taxon>
        <taxon>Pseudomonadati</taxon>
        <taxon>Thermodesulfobacteriota</taxon>
        <taxon>Desulfobacteria</taxon>
        <taxon>Desulfobacterales</taxon>
        <taxon>Desulfobacteriaceae</taxon>
        <taxon>Desulfobacterium</taxon>
        <taxon>environmental samples</taxon>
    </lineage>
</organism>
<reference evidence="2" key="1">
    <citation type="submission" date="2018-01" db="EMBL/GenBank/DDBJ databases">
        <authorList>
            <person name="Regsiter A."/>
            <person name="William W."/>
        </authorList>
    </citation>
    <scope>NUCLEOTIDE SEQUENCE</scope>
    <source>
        <strain evidence="2">TRIP AH-1</strain>
    </source>
</reference>
<feature type="transmembrane region" description="Helical" evidence="1">
    <location>
        <begin position="268"/>
        <end position="288"/>
    </location>
</feature>
<feature type="transmembrane region" description="Helical" evidence="1">
    <location>
        <begin position="226"/>
        <end position="247"/>
    </location>
</feature>
<dbReference type="PANTHER" id="PTHR31970:SF9">
    <property type="entry name" value="MOLYBDATE TRANSPORTER 2"/>
    <property type="match status" value="1"/>
</dbReference>
<evidence type="ECO:0000256" key="1">
    <source>
        <dbReference type="SAM" id="Phobius"/>
    </source>
</evidence>
<feature type="transmembrane region" description="Helical" evidence="1">
    <location>
        <begin position="365"/>
        <end position="395"/>
    </location>
</feature>
<evidence type="ECO:0000313" key="2">
    <source>
        <dbReference type="EMBL" id="SPD76331.1"/>
    </source>
</evidence>
<feature type="transmembrane region" description="Helical" evidence="1">
    <location>
        <begin position="49"/>
        <end position="67"/>
    </location>
</feature>
<name>A0A445N3S2_9BACT</name>
<dbReference type="PANTHER" id="PTHR31970">
    <property type="match status" value="1"/>
</dbReference>
<sequence length="402" mass="42265">MGGNMEKDGSASGRFRFDRVEFAGSLGDLGTLLPIVVAMILINKLSPTTVFLAFGLFYMMSGLYYRLPIPVQPLKAVGAIAIANPVQITESVIGASAIIFGLFLLFVSLSGLMDRIARLFTQEVVRGIQLALGLIFLKKGIELIVSKGLFISGIEGYFTEYHINLFLGIVVFAVVLAMLDNKKFPAAIVALAIGLLAGLGLGGLNGSQSAAGPSGMHLISPSINDFWTAFIMLILPQIPLTVGNACVGTADTCSVLFPDSPLLSRTKAGRFALTMGIANLPAGLFGAVPMCHGTGGLAAHYRFGARTGAAPVMIGAFFVILALALGDMGLTVLSLLPNSVLGVLLVFAGLELCPLVRSLKTNEEYFIAILIAGIALTVPNMAWAFGIGILADLFIRKANIKI</sequence>
<feature type="transmembrane region" description="Helical" evidence="1">
    <location>
        <begin position="92"/>
        <end position="112"/>
    </location>
</feature>
<keyword evidence="1" id="KW-0812">Transmembrane</keyword>
<feature type="transmembrane region" description="Helical" evidence="1">
    <location>
        <begin position="161"/>
        <end position="179"/>
    </location>
</feature>
<keyword evidence="1" id="KW-1133">Transmembrane helix</keyword>
<feature type="transmembrane region" description="Helical" evidence="1">
    <location>
        <begin position="186"/>
        <end position="206"/>
    </location>
</feature>
<feature type="transmembrane region" description="Helical" evidence="1">
    <location>
        <begin position="22"/>
        <end position="42"/>
    </location>
</feature>
<dbReference type="Pfam" id="PF16983">
    <property type="entry name" value="MFS_MOT1"/>
    <property type="match status" value="2"/>
</dbReference>
<feature type="transmembrane region" description="Helical" evidence="1">
    <location>
        <begin position="308"/>
        <end position="333"/>
    </location>
</feature>
<gene>
    <name evidence="2" type="ORF">PITCH_A890040</name>
</gene>
<dbReference type="InterPro" id="IPR031563">
    <property type="entry name" value="MOT1/MOT2"/>
</dbReference>
<protein>
    <submittedName>
        <fullName evidence="2">Sulphate transporter</fullName>
    </submittedName>
</protein>
<accession>A0A445N3S2</accession>
<proteinExistence type="predicted"/>
<dbReference type="AlphaFoldDB" id="A0A445N3S2"/>
<dbReference type="EMBL" id="OJIN01000235">
    <property type="protein sequence ID" value="SPD76331.1"/>
    <property type="molecule type" value="Genomic_DNA"/>
</dbReference>
<dbReference type="GO" id="GO:0015098">
    <property type="term" value="F:molybdate ion transmembrane transporter activity"/>
    <property type="evidence" value="ECO:0007669"/>
    <property type="project" value="InterPro"/>
</dbReference>